<dbReference type="Proteomes" id="UP000886523">
    <property type="component" value="Unassembled WGS sequence"/>
</dbReference>
<dbReference type="InterPro" id="IPR006708">
    <property type="entry name" value="Pex19"/>
</dbReference>
<dbReference type="EMBL" id="MU129027">
    <property type="protein sequence ID" value="KAF9509838.1"/>
    <property type="molecule type" value="Genomic_DNA"/>
</dbReference>
<feature type="compositionally biased region" description="Low complexity" evidence="1">
    <location>
        <begin position="43"/>
        <end position="58"/>
    </location>
</feature>
<reference evidence="2" key="1">
    <citation type="journal article" date="2020" name="Nat. Commun.">
        <title>Large-scale genome sequencing of mycorrhizal fungi provides insights into the early evolution of symbiotic traits.</title>
        <authorList>
            <person name="Miyauchi S."/>
            <person name="Kiss E."/>
            <person name="Kuo A."/>
            <person name="Drula E."/>
            <person name="Kohler A."/>
            <person name="Sanchez-Garcia M."/>
            <person name="Morin E."/>
            <person name="Andreopoulos B."/>
            <person name="Barry K.W."/>
            <person name="Bonito G."/>
            <person name="Buee M."/>
            <person name="Carver A."/>
            <person name="Chen C."/>
            <person name="Cichocki N."/>
            <person name="Clum A."/>
            <person name="Culley D."/>
            <person name="Crous P.W."/>
            <person name="Fauchery L."/>
            <person name="Girlanda M."/>
            <person name="Hayes R.D."/>
            <person name="Keri Z."/>
            <person name="LaButti K."/>
            <person name="Lipzen A."/>
            <person name="Lombard V."/>
            <person name="Magnuson J."/>
            <person name="Maillard F."/>
            <person name="Murat C."/>
            <person name="Nolan M."/>
            <person name="Ohm R.A."/>
            <person name="Pangilinan J."/>
            <person name="Pereira M.F."/>
            <person name="Perotto S."/>
            <person name="Peter M."/>
            <person name="Pfister S."/>
            <person name="Riley R."/>
            <person name="Sitrit Y."/>
            <person name="Stielow J.B."/>
            <person name="Szollosi G."/>
            <person name="Zifcakova L."/>
            <person name="Stursova M."/>
            <person name="Spatafora J.W."/>
            <person name="Tedersoo L."/>
            <person name="Vaario L.M."/>
            <person name="Yamada A."/>
            <person name="Yan M."/>
            <person name="Wang P."/>
            <person name="Xu J."/>
            <person name="Bruns T."/>
            <person name="Baldrian P."/>
            <person name="Vilgalys R."/>
            <person name="Dunand C."/>
            <person name="Henrissat B."/>
            <person name="Grigoriev I.V."/>
            <person name="Hibbett D."/>
            <person name="Nagy L.G."/>
            <person name="Martin F.M."/>
        </authorList>
    </citation>
    <scope>NUCLEOTIDE SEQUENCE</scope>
    <source>
        <strain evidence="2">UP504</strain>
    </source>
</reference>
<feature type="compositionally biased region" description="Polar residues" evidence="1">
    <location>
        <begin position="109"/>
        <end position="123"/>
    </location>
</feature>
<dbReference type="GO" id="GO:0005777">
    <property type="term" value="C:peroxisome"/>
    <property type="evidence" value="ECO:0007669"/>
    <property type="project" value="InterPro"/>
</dbReference>
<evidence type="ECO:0000313" key="3">
    <source>
        <dbReference type="Proteomes" id="UP000886523"/>
    </source>
</evidence>
<dbReference type="Pfam" id="PF04614">
    <property type="entry name" value="Pex19"/>
    <property type="match status" value="1"/>
</dbReference>
<gene>
    <name evidence="2" type="ORF">BS47DRAFT_1364941</name>
</gene>
<accession>A0A9P6AQ60</accession>
<dbReference type="Gene3D" id="1.20.120.900">
    <property type="entry name" value="Pex19, mPTS binding domain"/>
    <property type="match status" value="1"/>
</dbReference>
<protein>
    <submittedName>
        <fullName evidence="2">Uncharacterized protein</fullName>
    </submittedName>
</protein>
<sequence length="273" mass="29829">MPGGDFDFTFEEILSKSRVSMTGHKESSPRPELRRGGSEEAGRSLTRRLSQSSRTSSSEQHPNRRCAVTDVSKDLGKTPTPSNDPDEEADDSDSGMAITRMPSLKITADPSSSGENSAAQITWETGMEEATRGGIDISGATDSPALQQGKHCGPARVEDPPQNVDEFRRAILEAMQRLKTRDDNLQSDSSNLSKDMLYDPLKELHEKAKSTPQLCGVLTFPASKNEAVLSVEHKTCYKNQSSKVCEISAAFERPDYKDARGCKESNTGTQVEL</sequence>
<dbReference type="AlphaFoldDB" id="A0A9P6AQ60"/>
<keyword evidence="3" id="KW-1185">Reference proteome</keyword>
<feature type="compositionally biased region" description="Basic and acidic residues" evidence="1">
    <location>
        <begin position="23"/>
        <end position="42"/>
    </location>
</feature>
<evidence type="ECO:0000256" key="1">
    <source>
        <dbReference type="SAM" id="MobiDB-lite"/>
    </source>
</evidence>
<dbReference type="InterPro" id="IPR038322">
    <property type="entry name" value="Pex19_C_sf"/>
</dbReference>
<feature type="region of interest" description="Disordered" evidence="1">
    <location>
        <begin position="15"/>
        <end position="161"/>
    </location>
</feature>
<evidence type="ECO:0000313" key="2">
    <source>
        <dbReference type="EMBL" id="KAF9509838.1"/>
    </source>
</evidence>
<name>A0A9P6AQ60_9AGAM</name>
<comment type="caution">
    <text evidence="2">The sequence shown here is derived from an EMBL/GenBank/DDBJ whole genome shotgun (WGS) entry which is preliminary data.</text>
</comment>
<organism evidence="2 3">
    <name type="scientific">Hydnum rufescens UP504</name>
    <dbReference type="NCBI Taxonomy" id="1448309"/>
    <lineage>
        <taxon>Eukaryota</taxon>
        <taxon>Fungi</taxon>
        <taxon>Dikarya</taxon>
        <taxon>Basidiomycota</taxon>
        <taxon>Agaricomycotina</taxon>
        <taxon>Agaricomycetes</taxon>
        <taxon>Cantharellales</taxon>
        <taxon>Hydnaceae</taxon>
        <taxon>Hydnum</taxon>
    </lineage>
</organism>
<feature type="compositionally biased region" description="Acidic residues" evidence="1">
    <location>
        <begin position="84"/>
        <end position="93"/>
    </location>
</feature>
<proteinExistence type="predicted"/>
<dbReference type="OrthoDB" id="21292at2759"/>